<evidence type="ECO:0000313" key="7">
    <source>
        <dbReference type="EMBL" id="SDI06859.1"/>
    </source>
</evidence>
<gene>
    <name evidence="7" type="ORF">SAMN04488136_15410</name>
</gene>
<dbReference type="InterPro" id="IPR004090">
    <property type="entry name" value="Chemotax_Me-accpt_rcpt"/>
</dbReference>
<name>A0A1G8HJN6_9VIBR</name>
<evidence type="ECO:0000256" key="3">
    <source>
        <dbReference type="ARBA" id="ARBA00029447"/>
    </source>
</evidence>
<dbReference type="GO" id="GO:0007165">
    <property type="term" value="P:signal transduction"/>
    <property type="evidence" value="ECO:0007669"/>
    <property type="project" value="UniProtKB-KW"/>
</dbReference>
<evidence type="ECO:0000256" key="4">
    <source>
        <dbReference type="PROSITE-ProRule" id="PRU00284"/>
    </source>
</evidence>
<organism evidence="7 8">
    <name type="scientific">Vibrio xiamenensis</name>
    <dbReference type="NCBI Taxonomy" id="861298"/>
    <lineage>
        <taxon>Bacteria</taxon>
        <taxon>Pseudomonadati</taxon>
        <taxon>Pseudomonadota</taxon>
        <taxon>Gammaproteobacteria</taxon>
        <taxon>Vibrionales</taxon>
        <taxon>Vibrionaceae</taxon>
        <taxon>Vibrio</taxon>
    </lineage>
</organism>
<dbReference type="RefSeq" id="WP_093279477.1">
    <property type="nucleotide sequence ID" value="NZ_FNDD01000054.1"/>
</dbReference>
<dbReference type="CDD" id="cd11386">
    <property type="entry name" value="MCP_signal"/>
    <property type="match status" value="1"/>
</dbReference>
<accession>A0A1G8HJN6</accession>
<keyword evidence="8" id="KW-1185">Reference proteome</keyword>
<dbReference type="Gene3D" id="1.10.287.950">
    <property type="entry name" value="Methyl-accepting chemotaxis protein"/>
    <property type="match status" value="1"/>
</dbReference>
<dbReference type="PANTHER" id="PTHR32089">
    <property type="entry name" value="METHYL-ACCEPTING CHEMOTAXIS PROTEIN MCPB"/>
    <property type="match status" value="1"/>
</dbReference>
<comment type="similarity">
    <text evidence="3">Belongs to the methyl-accepting chemotaxis (MCP) protein family.</text>
</comment>
<feature type="transmembrane region" description="Helical" evidence="5">
    <location>
        <begin position="35"/>
        <end position="52"/>
    </location>
</feature>
<keyword evidence="5" id="KW-1133">Transmembrane helix</keyword>
<evidence type="ECO:0000313" key="8">
    <source>
        <dbReference type="Proteomes" id="UP000198854"/>
    </source>
</evidence>
<evidence type="ECO:0000256" key="5">
    <source>
        <dbReference type="SAM" id="Phobius"/>
    </source>
</evidence>
<dbReference type="SMART" id="SM00283">
    <property type="entry name" value="MA"/>
    <property type="match status" value="1"/>
</dbReference>
<dbReference type="OrthoDB" id="9808588at2"/>
<evidence type="ECO:0000256" key="1">
    <source>
        <dbReference type="ARBA" id="ARBA00004370"/>
    </source>
</evidence>
<dbReference type="PANTHER" id="PTHR32089:SF112">
    <property type="entry name" value="LYSOZYME-LIKE PROTEIN-RELATED"/>
    <property type="match status" value="1"/>
</dbReference>
<dbReference type="GO" id="GO:0016020">
    <property type="term" value="C:membrane"/>
    <property type="evidence" value="ECO:0007669"/>
    <property type="project" value="UniProtKB-SubCell"/>
</dbReference>
<dbReference type="InterPro" id="IPR004089">
    <property type="entry name" value="MCPsignal_dom"/>
</dbReference>
<dbReference type="SUPFAM" id="SSF58104">
    <property type="entry name" value="Methyl-accepting chemotaxis protein (MCP) signaling domain"/>
    <property type="match status" value="1"/>
</dbReference>
<feature type="domain" description="Methyl-accepting transducer" evidence="6">
    <location>
        <begin position="214"/>
        <end position="450"/>
    </location>
</feature>
<evidence type="ECO:0000256" key="2">
    <source>
        <dbReference type="ARBA" id="ARBA00023224"/>
    </source>
</evidence>
<dbReference type="Proteomes" id="UP000198854">
    <property type="component" value="Unassembled WGS sequence"/>
</dbReference>
<feature type="transmembrane region" description="Helical" evidence="5">
    <location>
        <begin position="80"/>
        <end position="99"/>
    </location>
</feature>
<keyword evidence="2 4" id="KW-0807">Transducer</keyword>
<dbReference type="EMBL" id="FNDD01000054">
    <property type="protein sequence ID" value="SDI06859.1"/>
    <property type="molecule type" value="Genomic_DNA"/>
</dbReference>
<comment type="subcellular location">
    <subcellularLocation>
        <location evidence="1">Membrane</location>
    </subcellularLocation>
</comment>
<keyword evidence="5" id="KW-0472">Membrane</keyword>
<dbReference type="AlphaFoldDB" id="A0A1G8HJN6"/>
<dbReference type="GO" id="GO:0004888">
    <property type="term" value="F:transmembrane signaling receptor activity"/>
    <property type="evidence" value="ECO:0007669"/>
    <property type="project" value="InterPro"/>
</dbReference>
<evidence type="ECO:0000259" key="6">
    <source>
        <dbReference type="PROSITE" id="PS50111"/>
    </source>
</evidence>
<reference evidence="7 8" key="1">
    <citation type="submission" date="2016-10" db="EMBL/GenBank/DDBJ databases">
        <authorList>
            <person name="de Groot N.N."/>
        </authorList>
    </citation>
    <scope>NUCLEOTIDE SEQUENCE [LARGE SCALE GENOMIC DNA]</scope>
    <source>
        <strain evidence="7 8">CGMCC 1.10228</strain>
    </source>
</reference>
<dbReference type="Pfam" id="PF00015">
    <property type="entry name" value="MCPsignal"/>
    <property type="match status" value="1"/>
</dbReference>
<dbReference type="PRINTS" id="PR00260">
    <property type="entry name" value="CHEMTRNSDUCR"/>
</dbReference>
<keyword evidence="5" id="KW-0812">Transmembrane</keyword>
<protein>
    <submittedName>
        <fullName evidence="7">Methyl-accepting chemotaxis protein</fullName>
    </submittedName>
</protein>
<proteinExistence type="inferred from homology"/>
<dbReference type="STRING" id="861298.SAMN04488136_15410"/>
<dbReference type="PROSITE" id="PS50111">
    <property type="entry name" value="CHEMOTAXIS_TRANSDUC_2"/>
    <property type="match status" value="1"/>
</dbReference>
<dbReference type="GO" id="GO:0006935">
    <property type="term" value="P:chemotaxis"/>
    <property type="evidence" value="ECO:0007669"/>
    <property type="project" value="InterPro"/>
</dbReference>
<feature type="transmembrane region" description="Helical" evidence="5">
    <location>
        <begin position="12"/>
        <end position="29"/>
    </location>
</feature>
<sequence>MISIPELTFKHKTYVICLPMTLLTFIYFWRYEYTHASLIIGLLLTGATLLLNNPRFRHILPYLLYGFVALHIHQSRGATMLHFEVFIMLGLMTLFNDYLMVLHSLIAAALHHVGFFFLQSSGLPVYIFHPNAPFTMVIEHCLYAILQASISIYACLTLDRSLQRMNYVNQMVDNMVIGDKIHLNLDLKNHDRFFERFNKIITQLQNNSRVQKQSIDQLEIVSNNFITNIKVVDNEIASNAQNAEQVASAIEQLKASFDEIAQTTHLCSDKTEQATQLSHKAQGQSQQCQITLEQLKTVVASTQDTVSKVVSDTQNIHHILASITAISEQTNLLALNASIEAARAGEAGRGFAVVADEVRQLATRTNQSVEEIGKSLGVLDKNIQQSTNNISNMIDISDTVSTSVGDIMNVTQDISLHIDEINQHMYQMASSVTEQNSALELINQNMSSVHDSSQIIANKSQEQHGSISELSHSIDDLTRANSRFVLA</sequence>